<name>F8NG90_SERL9</name>
<sequence length="221" mass="21916">MGPEMTGEGGSKLDEFQRQAAQTTNAAVAEGHNDVHVAKATGVGYLDQAKSIAGSVLSSAQGYLQGGEQNSQPQGGSQNGSGTGSAKVATAQGTTGDVLSKLQTGASSAIGTTQQYLSSAQAAAQPHIDNARTTVEPRISDAKAALQPHMDKAKETAQGYLGLGTGPTGSVTPPGANTAAGTGIPATSTPLEGKEGVAPRPTTTTVSGDKQAEGKLKTSVA</sequence>
<evidence type="ECO:0000256" key="1">
    <source>
        <dbReference type="SAM" id="MobiDB-lite"/>
    </source>
</evidence>
<gene>
    <name evidence="2" type="ORF">SERLADRAFT_455643</name>
</gene>
<dbReference type="EMBL" id="GL945428">
    <property type="protein sequence ID" value="EGO31059.1"/>
    <property type="molecule type" value="Genomic_DNA"/>
</dbReference>
<feature type="region of interest" description="Disordered" evidence="1">
    <location>
        <begin position="63"/>
        <end position="90"/>
    </location>
</feature>
<evidence type="ECO:0000313" key="2">
    <source>
        <dbReference type="EMBL" id="EGO31059.1"/>
    </source>
</evidence>
<organism>
    <name type="scientific">Serpula lacrymans var. lacrymans (strain S7.9)</name>
    <name type="common">Dry rot fungus</name>
    <dbReference type="NCBI Taxonomy" id="578457"/>
    <lineage>
        <taxon>Eukaryota</taxon>
        <taxon>Fungi</taxon>
        <taxon>Dikarya</taxon>
        <taxon>Basidiomycota</taxon>
        <taxon>Agaricomycotina</taxon>
        <taxon>Agaricomycetes</taxon>
        <taxon>Agaricomycetidae</taxon>
        <taxon>Boletales</taxon>
        <taxon>Coniophorineae</taxon>
        <taxon>Serpulaceae</taxon>
        <taxon>Serpula</taxon>
    </lineage>
</organism>
<dbReference type="KEGG" id="sla:SERLADRAFT_455643"/>
<feature type="compositionally biased region" description="Low complexity" evidence="1">
    <location>
        <begin position="66"/>
        <end position="76"/>
    </location>
</feature>
<feature type="compositionally biased region" description="Basic and acidic residues" evidence="1">
    <location>
        <begin position="210"/>
        <end position="221"/>
    </location>
</feature>
<feature type="region of interest" description="Disordered" evidence="1">
    <location>
        <begin position="109"/>
        <end position="136"/>
    </location>
</feature>
<dbReference type="OrthoDB" id="3269666at2759"/>
<dbReference type="Gene3D" id="1.20.120.20">
    <property type="entry name" value="Apolipoprotein"/>
    <property type="match status" value="1"/>
</dbReference>
<dbReference type="HOGENOM" id="CLU_088001_0_0_1"/>
<dbReference type="GeneID" id="18817201"/>
<feature type="region of interest" description="Disordered" evidence="1">
    <location>
        <begin position="1"/>
        <end position="33"/>
    </location>
</feature>
<dbReference type="Proteomes" id="UP000008064">
    <property type="component" value="Unassembled WGS sequence"/>
</dbReference>
<feature type="region of interest" description="Disordered" evidence="1">
    <location>
        <begin position="156"/>
        <end position="221"/>
    </location>
</feature>
<proteinExistence type="predicted"/>
<protein>
    <submittedName>
        <fullName evidence="2">Uncharacterized protein</fullName>
    </submittedName>
</protein>
<dbReference type="AlphaFoldDB" id="F8NG90"/>
<accession>F8NG90</accession>
<reference evidence="2" key="1">
    <citation type="submission" date="2011-04" db="EMBL/GenBank/DDBJ databases">
        <title>Evolution of plant cell wall degrading machinery underlies the functional diversity of forest fungi.</title>
        <authorList>
            <consortium name="US DOE Joint Genome Institute (JGI-PGF)"/>
            <person name="Eastwood D.C."/>
            <person name="Floudas D."/>
            <person name="Binder M."/>
            <person name="Majcherczyk A."/>
            <person name="Schneider P."/>
            <person name="Aerts A."/>
            <person name="Asiegbu F.O."/>
            <person name="Baker S.E."/>
            <person name="Barry K."/>
            <person name="Bendiksby M."/>
            <person name="Blumentritt M."/>
            <person name="Coutinho P.M."/>
            <person name="Cullen D."/>
            <person name="Cullen D."/>
            <person name="Gathman A."/>
            <person name="Goodell B."/>
            <person name="Henrissat B."/>
            <person name="Ihrmark K."/>
            <person name="Kauserud H."/>
            <person name="Kohler A."/>
            <person name="LaButti K."/>
            <person name="Lapidus A."/>
            <person name="Lavin J.L."/>
            <person name="Lee Y.-H."/>
            <person name="Lindquist E."/>
            <person name="Lilly W."/>
            <person name="Lucas S."/>
            <person name="Morin E."/>
            <person name="Murat C."/>
            <person name="Oguiza J.A."/>
            <person name="Park J."/>
            <person name="Pisabarro A.G."/>
            <person name="Riley R."/>
            <person name="Rosling A."/>
            <person name="Salamov A."/>
            <person name="Schmidt O."/>
            <person name="Schmutz J."/>
            <person name="Skrede I."/>
            <person name="Stenlid J."/>
            <person name="Wiebenga A."/>
            <person name="Xie X."/>
            <person name="Kues U."/>
            <person name="Hibbett D.S."/>
            <person name="Hoffmeister D."/>
            <person name="Hogberg N."/>
            <person name="Martin F."/>
            <person name="Grigoriev I.V."/>
            <person name="Watkinson S.C."/>
        </authorList>
    </citation>
    <scope>NUCLEOTIDE SEQUENCE</scope>
    <source>
        <strain evidence="2">S7.9</strain>
    </source>
</reference>
<feature type="compositionally biased region" description="Low complexity" evidence="1">
    <location>
        <begin position="114"/>
        <end position="125"/>
    </location>
</feature>
<dbReference type="RefSeq" id="XP_007312943.1">
    <property type="nucleotide sequence ID" value="XM_007312881.1"/>
</dbReference>